<keyword evidence="2" id="KW-1185">Reference proteome</keyword>
<accession>A0AA39M635</accession>
<dbReference type="EMBL" id="JAUEPT010000269">
    <property type="protein sequence ID" value="KAK0421895.1"/>
    <property type="molecule type" value="Genomic_DNA"/>
</dbReference>
<sequence length="83" mass="9118">MRHMLSMPVLSALSSIFNSLITVVSVLMRLLLAMYSHTTSCIPTCGLSPCDSRRRLSTLYGSTLDMLASARLSRMICMSCLSI</sequence>
<organism evidence="1 2">
    <name type="scientific">Armillaria borealis</name>
    <dbReference type="NCBI Taxonomy" id="47425"/>
    <lineage>
        <taxon>Eukaryota</taxon>
        <taxon>Fungi</taxon>
        <taxon>Dikarya</taxon>
        <taxon>Basidiomycota</taxon>
        <taxon>Agaricomycotina</taxon>
        <taxon>Agaricomycetes</taxon>
        <taxon>Agaricomycetidae</taxon>
        <taxon>Agaricales</taxon>
        <taxon>Marasmiineae</taxon>
        <taxon>Physalacriaceae</taxon>
        <taxon>Armillaria</taxon>
    </lineage>
</organism>
<dbReference type="AlphaFoldDB" id="A0AA39M635"/>
<proteinExistence type="predicted"/>
<gene>
    <name evidence="1" type="ORF">EV421DRAFT_1867818</name>
</gene>
<protein>
    <submittedName>
        <fullName evidence="1">Uncharacterized protein</fullName>
    </submittedName>
</protein>
<evidence type="ECO:0000313" key="2">
    <source>
        <dbReference type="Proteomes" id="UP001175226"/>
    </source>
</evidence>
<dbReference type="Proteomes" id="UP001175226">
    <property type="component" value="Unassembled WGS sequence"/>
</dbReference>
<name>A0AA39M635_9AGAR</name>
<comment type="caution">
    <text evidence="1">The sequence shown here is derived from an EMBL/GenBank/DDBJ whole genome shotgun (WGS) entry which is preliminary data.</text>
</comment>
<reference evidence="1" key="1">
    <citation type="submission" date="2023-06" db="EMBL/GenBank/DDBJ databases">
        <authorList>
            <consortium name="Lawrence Berkeley National Laboratory"/>
            <person name="Ahrendt S."/>
            <person name="Sahu N."/>
            <person name="Indic B."/>
            <person name="Wong-Bajracharya J."/>
            <person name="Merenyi Z."/>
            <person name="Ke H.-M."/>
            <person name="Monk M."/>
            <person name="Kocsube S."/>
            <person name="Drula E."/>
            <person name="Lipzen A."/>
            <person name="Balint B."/>
            <person name="Henrissat B."/>
            <person name="Andreopoulos B."/>
            <person name="Martin F.M."/>
            <person name="Harder C.B."/>
            <person name="Rigling D."/>
            <person name="Ford K.L."/>
            <person name="Foster G.D."/>
            <person name="Pangilinan J."/>
            <person name="Papanicolaou A."/>
            <person name="Barry K."/>
            <person name="LaButti K."/>
            <person name="Viragh M."/>
            <person name="Koriabine M."/>
            <person name="Yan M."/>
            <person name="Riley R."/>
            <person name="Champramary S."/>
            <person name="Plett K.L."/>
            <person name="Tsai I.J."/>
            <person name="Slot J."/>
            <person name="Sipos G."/>
            <person name="Plett J."/>
            <person name="Nagy L.G."/>
            <person name="Grigoriev I.V."/>
        </authorList>
    </citation>
    <scope>NUCLEOTIDE SEQUENCE</scope>
    <source>
        <strain evidence="1">FPL87.14</strain>
    </source>
</reference>
<evidence type="ECO:0000313" key="1">
    <source>
        <dbReference type="EMBL" id="KAK0421895.1"/>
    </source>
</evidence>